<evidence type="ECO:0008006" key="5">
    <source>
        <dbReference type="Google" id="ProtNLM"/>
    </source>
</evidence>
<keyword evidence="4" id="KW-1185">Reference proteome</keyword>
<dbReference type="GO" id="GO:1990904">
    <property type="term" value="C:ribonucleoprotein complex"/>
    <property type="evidence" value="ECO:0007669"/>
    <property type="project" value="TreeGrafter"/>
</dbReference>
<dbReference type="GO" id="GO:0005783">
    <property type="term" value="C:endoplasmic reticulum"/>
    <property type="evidence" value="ECO:0007669"/>
    <property type="project" value="TreeGrafter"/>
</dbReference>
<feature type="compositionally biased region" description="Basic and acidic residues" evidence="2">
    <location>
        <begin position="438"/>
        <end position="462"/>
    </location>
</feature>
<dbReference type="GO" id="GO:0008298">
    <property type="term" value="P:intracellular mRNA localization"/>
    <property type="evidence" value="ECO:0007669"/>
    <property type="project" value="TreeGrafter"/>
</dbReference>
<sequence>MKPDNTEYKQQQDAFKSQIDEIQAKLQGVRHKINNASANGPAHERRKALFNQLNELKSTQAGNKASRGKVIDRIRVLQESTQKKVKDLQASKSKIPFKTVEAIDDRIHSLDKDIESGTLRLADEKRAVQEMSNLRRHRKLVEGFAQQQKAIDADKAQVDALKAHLDDPEHKALMDKADEIKKGLDDTRAEIDSAQSSRQTLFDQRNKLQTELDAVYASKRQHADEHRQTMDAYYKKINDDKARRAQKAREEKEADEAHRAKIQAEHIREDAKLPAFEAQIQDCQTLIDQFARIGGIQTAQASTDSTSSKTNGFTQHNIRQVDNAIPAGTLLKKKNDDDDAYFVGAGKSKKKGNKKAQPGNANGPPSDDRLNVPLATLTALMGLSIPPPKSYSEIQTTIDSLEIKKAWYQANEEKQTKENVDKAEKEIEKLFAKKKVDKHSEKPKAQEKEDKEDKTEEATANE</sequence>
<dbReference type="InterPro" id="IPR039604">
    <property type="entry name" value="Bfr1"/>
</dbReference>
<feature type="coiled-coil region" evidence="1">
    <location>
        <begin position="5"/>
        <end position="39"/>
    </location>
</feature>
<dbReference type="OrthoDB" id="204883at2759"/>
<dbReference type="Proteomes" id="UP000310189">
    <property type="component" value="Unassembled WGS sequence"/>
</dbReference>
<name>A0A4T0FIZ9_9BASI</name>
<feature type="region of interest" description="Disordered" evidence="2">
    <location>
        <begin position="299"/>
        <end position="320"/>
    </location>
</feature>
<feature type="region of interest" description="Disordered" evidence="2">
    <location>
        <begin position="431"/>
        <end position="462"/>
    </location>
</feature>
<gene>
    <name evidence="3" type="ORF">E3P99_03244</name>
</gene>
<dbReference type="GO" id="GO:0003729">
    <property type="term" value="F:mRNA binding"/>
    <property type="evidence" value="ECO:0007669"/>
    <property type="project" value="TreeGrafter"/>
</dbReference>
<reference evidence="3 4" key="1">
    <citation type="submission" date="2019-03" db="EMBL/GenBank/DDBJ databases">
        <title>Sequencing 23 genomes of Wallemia ichthyophaga.</title>
        <authorList>
            <person name="Gostincar C."/>
        </authorList>
    </citation>
    <scope>NUCLEOTIDE SEQUENCE [LARGE SCALE GENOMIC DNA]</scope>
    <source>
        <strain evidence="3 4">EXF-5753</strain>
    </source>
</reference>
<protein>
    <recommendedName>
        <fullName evidence="5">Nuclear segregation protein Bfr1</fullName>
    </recommendedName>
</protein>
<evidence type="ECO:0000313" key="4">
    <source>
        <dbReference type="Proteomes" id="UP000310189"/>
    </source>
</evidence>
<dbReference type="AlphaFoldDB" id="A0A4T0FIZ9"/>
<dbReference type="PANTHER" id="PTHR31027:SF2">
    <property type="entry name" value="LEBERCILIN DOMAIN-CONTAINING PROTEIN"/>
    <property type="match status" value="1"/>
</dbReference>
<evidence type="ECO:0000256" key="1">
    <source>
        <dbReference type="SAM" id="Coils"/>
    </source>
</evidence>
<accession>A0A4T0FIZ9</accession>
<dbReference type="PANTHER" id="PTHR31027">
    <property type="entry name" value="NUCLEAR SEGREGATION PROTEIN BFR1"/>
    <property type="match status" value="1"/>
</dbReference>
<feature type="compositionally biased region" description="Polar residues" evidence="2">
    <location>
        <begin position="311"/>
        <end position="320"/>
    </location>
</feature>
<comment type="caution">
    <text evidence="3">The sequence shown here is derived from an EMBL/GenBank/DDBJ whole genome shotgun (WGS) entry which is preliminary data.</text>
</comment>
<evidence type="ECO:0000313" key="3">
    <source>
        <dbReference type="EMBL" id="TIA87334.1"/>
    </source>
</evidence>
<keyword evidence="1" id="KW-0175">Coiled coil</keyword>
<dbReference type="GO" id="GO:0042175">
    <property type="term" value="C:nuclear outer membrane-endoplasmic reticulum membrane network"/>
    <property type="evidence" value="ECO:0007669"/>
    <property type="project" value="TreeGrafter"/>
</dbReference>
<proteinExistence type="predicted"/>
<feature type="region of interest" description="Disordered" evidence="2">
    <location>
        <begin position="341"/>
        <end position="371"/>
    </location>
</feature>
<evidence type="ECO:0000256" key="2">
    <source>
        <dbReference type="SAM" id="MobiDB-lite"/>
    </source>
</evidence>
<organism evidence="3 4">
    <name type="scientific">Wallemia hederae</name>
    <dbReference type="NCBI Taxonomy" id="1540922"/>
    <lineage>
        <taxon>Eukaryota</taxon>
        <taxon>Fungi</taxon>
        <taxon>Dikarya</taxon>
        <taxon>Basidiomycota</taxon>
        <taxon>Wallemiomycotina</taxon>
        <taxon>Wallemiomycetes</taxon>
        <taxon>Wallemiales</taxon>
        <taxon>Wallemiaceae</taxon>
        <taxon>Wallemia</taxon>
    </lineage>
</organism>
<dbReference type="EMBL" id="SPNW01000058">
    <property type="protein sequence ID" value="TIA87334.1"/>
    <property type="molecule type" value="Genomic_DNA"/>
</dbReference>
<feature type="compositionally biased region" description="Low complexity" evidence="2">
    <location>
        <begin position="299"/>
        <end position="310"/>
    </location>
</feature>